<dbReference type="RefSeq" id="XP_019011618.1">
    <property type="nucleotide sequence ID" value="XM_019155464.1"/>
</dbReference>
<reference evidence="2" key="2">
    <citation type="submission" date="2013-07" db="EMBL/GenBank/DDBJ databases">
        <authorList>
            <consortium name="The Broad Institute Genome Sequencing Platform"/>
            <person name="Cuomo C."/>
            <person name="Litvintseva A."/>
            <person name="Chen Y."/>
            <person name="Heitman J."/>
            <person name="Sun S."/>
            <person name="Springer D."/>
            <person name="Dromer F."/>
            <person name="Young S.K."/>
            <person name="Zeng Q."/>
            <person name="Gargeya S."/>
            <person name="Fitzgerald M."/>
            <person name="Abouelleil A."/>
            <person name="Alvarado L."/>
            <person name="Berlin A.M."/>
            <person name="Chapman S.B."/>
            <person name="Dewar J."/>
            <person name="Goldberg J."/>
            <person name="Griggs A."/>
            <person name="Gujja S."/>
            <person name="Hansen M."/>
            <person name="Howarth C."/>
            <person name="Imamovic A."/>
            <person name="Larimer J."/>
            <person name="McCowan C."/>
            <person name="Murphy C."/>
            <person name="Pearson M."/>
            <person name="Priest M."/>
            <person name="Roberts A."/>
            <person name="Saif S."/>
            <person name="Shea T."/>
            <person name="Sykes S."/>
            <person name="Wortman J."/>
            <person name="Nusbaum C."/>
            <person name="Birren B."/>
        </authorList>
    </citation>
    <scope>NUCLEOTIDE SEQUENCE</scope>
    <source>
        <strain evidence="2">CBS 10737</strain>
    </source>
</reference>
<dbReference type="GeneID" id="30172089"/>
<dbReference type="EMBL" id="CP144525">
    <property type="protein sequence ID" value="WWC71415.1"/>
    <property type="molecule type" value="Genomic_DNA"/>
</dbReference>
<accession>A0A1B9I4F9</accession>
<dbReference type="Proteomes" id="UP000094020">
    <property type="component" value="Chromosome 7"/>
</dbReference>
<keyword evidence="3" id="KW-1185">Reference proteome</keyword>
<protein>
    <submittedName>
        <fullName evidence="1">Uncharacterized protein</fullName>
    </submittedName>
</protein>
<dbReference type="EMBL" id="KI894010">
    <property type="protein sequence ID" value="OCF50399.1"/>
    <property type="molecule type" value="Genomic_DNA"/>
</dbReference>
<reference evidence="1" key="3">
    <citation type="submission" date="2016-07" db="EMBL/GenBank/DDBJ databases">
        <title>Evolution of pathogenesis and genome organization in the Tremellales.</title>
        <authorList>
            <person name="Cuomo C."/>
            <person name="Litvintseva A."/>
            <person name="Heitman J."/>
            <person name="Chen Y."/>
            <person name="Sun S."/>
            <person name="Springer D."/>
            <person name="Dromer F."/>
            <person name="Young S."/>
            <person name="Zeng Q."/>
            <person name="Chapman S."/>
            <person name="Gujja S."/>
            <person name="Saif S."/>
            <person name="Birren B."/>
        </authorList>
    </citation>
    <scope>NUCLEOTIDE SEQUENCE</scope>
    <source>
        <strain evidence="1">CBS 10737</strain>
    </source>
</reference>
<organism evidence="1">
    <name type="scientific">Kwoniella pini CBS 10737</name>
    <dbReference type="NCBI Taxonomy" id="1296096"/>
    <lineage>
        <taxon>Eukaryota</taxon>
        <taxon>Fungi</taxon>
        <taxon>Dikarya</taxon>
        <taxon>Basidiomycota</taxon>
        <taxon>Agaricomycotina</taxon>
        <taxon>Tremellomycetes</taxon>
        <taxon>Tremellales</taxon>
        <taxon>Cryptococcaceae</taxon>
        <taxon>Kwoniella</taxon>
    </lineage>
</organism>
<reference evidence="1" key="1">
    <citation type="submission" date="2013-07" db="EMBL/GenBank/DDBJ databases">
        <title>The Genome Sequence of Cryptococcus pinus CBS10737.</title>
        <authorList>
            <consortium name="The Broad Institute Genome Sequencing Platform"/>
            <person name="Cuomo C."/>
            <person name="Litvintseva A."/>
            <person name="Chen Y."/>
            <person name="Heitman J."/>
            <person name="Sun S."/>
            <person name="Springer D."/>
            <person name="Dromer F."/>
            <person name="Young S.K."/>
            <person name="Zeng Q."/>
            <person name="Gargeya S."/>
            <person name="Fitzgerald M."/>
            <person name="Abouelleil A."/>
            <person name="Alvarado L."/>
            <person name="Berlin A.M."/>
            <person name="Chapman S.B."/>
            <person name="Dewar J."/>
            <person name="Goldberg J."/>
            <person name="Griggs A."/>
            <person name="Gujja S."/>
            <person name="Hansen M."/>
            <person name="Howarth C."/>
            <person name="Imamovic A."/>
            <person name="Larimer J."/>
            <person name="McCowan C."/>
            <person name="Murphy C."/>
            <person name="Pearson M."/>
            <person name="Priest M."/>
            <person name="Roberts A."/>
            <person name="Saif S."/>
            <person name="Shea T."/>
            <person name="Sykes S."/>
            <person name="Wortman J."/>
            <person name="Nusbaum C."/>
            <person name="Birren B."/>
        </authorList>
    </citation>
    <scope>NUCLEOTIDE SEQUENCE [LARGE SCALE GENOMIC DNA]</scope>
    <source>
        <strain evidence="1">CBS 10737</strain>
    </source>
</reference>
<dbReference type="KEGG" id="kpin:30172089"/>
<name>A0A1B9I4F9_9TREE</name>
<evidence type="ECO:0000313" key="1">
    <source>
        <dbReference type="EMBL" id="OCF50399.1"/>
    </source>
</evidence>
<sequence>MLPIRSHPNSDRESSLNDTKVDCHATYGEDTTRIDDLKRTLFLTFSGISRKSYSDLWKKGFVNEKDLARREDVTLTLKRMLDDEEKRSEVDIERGGRVAKFVRSLFTYSDQKTIGRLESLQATILRNVKLSETRFRENHEQILNVMYNGWIKTRKYDKATLQIADCPTQSIIESMSEDLLDVTEDFAREIMVNKILKAIEANDGNSLSEVYLRDMSLPETVIKDWTSTRSYTDQKLDFEDNGLQRQHKCTLESDQTDCNNEKWTRPFHMLNFPFRRNSSVQKLLMEQEKRSLWPLEFGKSVLERLGSEVPSALKKASQEGDSDLKKLISASDIDRIVSHMSGDILLQNKLEDLLKPTLKERESSGRTGQGTMTDLSIMVEPFKNSQGELDFTLCWSNEDQGAGYFFDAINLPNSSTRRIHPDCSDYSSLSALLKDGRC</sequence>
<dbReference type="AlphaFoldDB" id="A0A1B9I4F9"/>
<gene>
    <name evidence="1" type="ORF">I206_03720</name>
    <name evidence="2" type="ORF">I206_105371</name>
</gene>
<evidence type="ECO:0000313" key="3">
    <source>
        <dbReference type="Proteomes" id="UP000094020"/>
    </source>
</evidence>
<dbReference type="OrthoDB" id="10565892at2759"/>
<proteinExistence type="predicted"/>
<evidence type="ECO:0000313" key="2">
    <source>
        <dbReference type="EMBL" id="WWC71415.1"/>
    </source>
</evidence>
<reference evidence="2" key="4">
    <citation type="submission" date="2024-02" db="EMBL/GenBank/DDBJ databases">
        <title>Comparative genomics of Cryptococcus and Kwoniella reveals pathogenesis evolution and contrasting modes of karyotype evolution via chromosome fusion or intercentromeric recombination.</title>
        <authorList>
            <person name="Coelho M.A."/>
            <person name="David-Palma M."/>
            <person name="Shea T."/>
            <person name="Bowers K."/>
            <person name="McGinley-Smith S."/>
            <person name="Mohammad A.W."/>
            <person name="Gnirke A."/>
            <person name="Yurkov A.M."/>
            <person name="Nowrousian M."/>
            <person name="Sun S."/>
            <person name="Cuomo C.A."/>
            <person name="Heitman J."/>
        </authorList>
    </citation>
    <scope>NUCLEOTIDE SEQUENCE</scope>
    <source>
        <strain evidence="2">CBS 10737</strain>
    </source>
</reference>